<feature type="transmembrane region" description="Helical" evidence="6">
    <location>
        <begin position="160"/>
        <end position="180"/>
    </location>
</feature>
<feature type="transmembrane region" description="Helical" evidence="6">
    <location>
        <begin position="280"/>
        <end position="305"/>
    </location>
</feature>
<keyword evidence="8" id="KW-1185">Reference proteome</keyword>
<evidence type="ECO:0000313" key="7">
    <source>
        <dbReference type="EMBL" id="ADR35944.1"/>
    </source>
</evidence>
<organism evidence="7 8">
    <name type="scientific">Oceanithermus profundus (strain DSM 14977 / NBRC 100410 / VKM B-2274 / 506)</name>
    <dbReference type="NCBI Taxonomy" id="670487"/>
    <lineage>
        <taxon>Bacteria</taxon>
        <taxon>Thermotogati</taxon>
        <taxon>Deinococcota</taxon>
        <taxon>Deinococci</taxon>
        <taxon>Thermales</taxon>
        <taxon>Thermaceae</taxon>
        <taxon>Oceanithermus</taxon>
    </lineage>
</organism>
<keyword evidence="5 6" id="KW-0472">Membrane</keyword>
<dbReference type="KEGG" id="opr:Ocepr_0485"/>
<name>E4U671_OCEP5</name>
<dbReference type="PANTHER" id="PTHR42770">
    <property type="entry name" value="AMINO ACID TRANSPORTER-RELATED"/>
    <property type="match status" value="1"/>
</dbReference>
<comment type="subcellular location">
    <subcellularLocation>
        <location evidence="1">Cell membrane</location>
        <topology evidence="1">Multi-pass membrane protein</topology>
    </subcellularLocation>
</comment>
<keyword evidence="3 6" id="KW-0812">Transmembrane</keyword>
<dbReference type="OrthoDB" id="9804700at2"/>
<dbReference type="Proteomes" id="UP000008722">
    <property type="component" value="Chromosome"/>
</dbReference>
<feature type="transmembrane region" description="Helical" evidence="6">
    <location>
        <begin position="229"/>
        <end position="253"/>
    </location>
</feature>
<keyword evidence="2" id="KW-1003">Cell membrane</keyword>
<evidence type="ECO:0000256" key="1">
    <source>
        <dbReference type="ARBA" id="ARBA00004651"/>
    </source>
</evidence>
<feature type="transmembrane region" description="Helical" evidence="6">
    <location>
        <begin position="326"/>
        <end position="347"/>
    </location>
</feature>
<dbReference type="AlphaFoldDB" id="E4U671"/>
<protein>
    <submittedName>
        <fullName evidence="7">Amino acid permease-associated region</fullName>
    </submittedName>
</protein>
<feature type="transmembrane region" description="Helical" evidence="6">
    <location>
        <begin position="353"/>
        <end position="370"/>
    </location>
</feature>
<evidence type="ECO:0000256" key="4">
    <source>
        <dbReference type="ARBA" id="ARBA00022989"/>
    </source>
</evidence>
<evidence type="ECO:0000256" key="2">
    <source>
        <dbReference type="ARBA" id="ARBA00022475"/>
    </source>
</evidence>
<dbReference type="InterPro" id="IPR002293">
    <property type="entry name" value="AA/rel_permease1"/>
</dbReference>
<dbReference type="InterPro" id="IPR050367">
    <property type="entry name" value="APC_superfamily"/>
</dbReference>
<dbReference type="HOGENOM" id="CLU_007946_15_2_0"/>
<dbReference type="RefSeq" id="WP_013457114.1">
    <property type="nucleotide sequence ID" value="NC_014761.1"/>
</dbReference>
<dbReference type="EMBL" id="CP002361">
    <property type="protein sequence ID" value="ADR35944.1"/>
    <property type="molecule type" value="Genomic_DNA"/>
</dbReference>
<feature type="transmembrane region" description="Helical" evidence="6">
    <location>
        <begin position="91"/>
        <end position="111"/>
    </location>
</feature>
<proteinExistence type="predicted"/>
<evidence type="ECO:0000256" key="3">
    <source>
        <dbReference type="ARBA" id="ARBA00022692"/>
    </source>
</evidence>
<dbReference type="Gene3D" id="1.20.1740.10">
    <property type="entry name" value="Amino acid/polyamine transporter I"/>
    <property type="match status" value="1"/>
</dbReference>
<dbReference type="eggNOG" id="COG0531">
    <property type="taxonomic scope" value="Bacteria"/>
</dbReference>
<evidence type="ECO:0000256" key="6">
    <source>
        <dbReference type="SAM" id="Phobius"/>
    </source>
</evidence>
<keyword evidence="4 6" id="KW-1133">Transmembrane helix</keyword>
<dbReference type="STRING" id="670487.Ocepr_0485"/>
<gene>
    <name evidence="7" type="ordered locus">Ocepr_0485</name>
</gene>
<sequence length="434" mass="45417" precursor="true">MRHPTRKLAPGEKLGKKELLAIGVGGMIGGGIFSVLGITVTLSGNGAPFAFLVGAVVALVAGYFFVRLALHFRDDGGVFTYLRGAWPRVPALPALAGWILLAMYVGTLALYAYTFAAYGADLLGEPGLRPLRIFLALGVLAFFVLVNLEGVRASGTTEDLMVYTKLIILGLFALIGLFRADYGRFLPVFDQGVTAVFLGAAVIFVAFEGFELVANAVKETRDPERDLPFGIYGSILVTAAVYVLLAVVAVGSLSLGEIRAASDYALAKVAEPVLGQAGRYLIALSALLATSSAINSTLFGASRMVAEMAQEGSLPRVFAARDARGVPWLGVVALAVAAGAFAVLGSLSLIAEFSSLTFLLVVLLVALAGWRLRGAIGVNPWLAAPGFVLVLVVAATLLGYLAVHRPDELIALLAIYAVVGLGALYFGRRVRAAG</sequence>
<dbReference type="GO" id="GO:0022857">
    <property type="term" value="F:transmembrane transporter activity"/>
    <property type="evidence" value="ECO:0007669"/>
    <property type="project" value="InterPro"/>
</dbReference>
<dbReference type="PIRSF" id="PIRSF006060">
    <property type="entry name" value="AA_transporter"/>
    <property type="match status" value="1"/>
</dbReference>
<accession>E4U671</accession>
<feature type="transmembrane region" description="Helical" evidence="6">
    <location>
        <begin position="131"/>
        <end position="148"/>
    </location>
</feature>
<evidence type="ECO:0000256" key="5">
    <source>
        <dbReference type="ARBA" id="ARBA00023136"/>
    </source>
</evidence>
<feature type="transmembrane region" description="Helical" evidence="6">
    <location>
        <begin position="409"/>
        <end position="427"/>
    </location>
</feature>
<feature type="transmembrane region" description="Helical" evidence="6">
    <location>
        <begin position="192"/>
        <end position="217"/>
    </location>
</feature>
<feature type="transmembrane region" description="Helical" evidence="6">
    <location>
        <begin position="20"/>
        <end position="43"/>
    </location>
</feature>
<reference evidence="8" key="1">
    <citation type="submission" date="2010-11" db="EMBL/GenBank/DDBJ databases">
        <title>The complete sequence of chromosome of Oceanithermus profundus DSM 14977.</title>
        <authorList>
            <consortium name="US DOE Joint Genome Institute (JGI-PGF)"/>
            <person name="Lucas S."/>
            <person name="Copeland A."/>
            <person name="Lapidus A."/>
            <person name="Bruce D."/>
            <person name="Goodwin L."/>
            <person name="Pitluck S."/>
            <person name="Kyrpides N."/>
            <person name="Mavromatis K."/>
            <person name="Pagani I."/>
            <person name="Ivanova N."/>
            <person name="Zhang X."/>
            <person name="Brettin T."/>
            <person name="Detter J.C."/>
            <person name="Tapia R."/>
            <person name="Han C."/>
            <person name="Land M."/>
            <person name="Hauser L."/>
            <person name="Markowitz V."/>
            <person name="Cheng J.-F."/>
            <person name="Hugenholtz P."/>
            <person name="Woyke T."/>
            <person name="Wu D."/>
            <person name="Tindall B."/>
            <person name="Faehnrich R."/>
            <person name="Brambilla E."/>
            <person name="Klenk H.-P."/>
            <person name="Eisen J.A."/>
        </authorList>
    </citation>
    <scope>NUCLEOTIDE SEQUENCE [LARGE SCALE GENOMIC DNA]</scope>
    <source>
        <strain evidence="8">DSM 14977 / NBRC 100410 / VKM B-2274 / 506</strain>
    </source>
</reference>
<evidence type="ECO:0000313" key="8">
    <source>
        <dbReference type="Proteomes" id="UP000008722"/>
    </source>
</evidence>
<dbReference type="PANTHER" id="PTHR42770:SF11">
    <property type="entry name" value="INNER MEMBRANE TRANSPORT PROTEIN YBAT"/>
    <property type="match status" value="1"/>
</dbReference>
<feature type="transmembrane region" description="Helical" evidence="6">
    <location>
        <begin position="49"/>
        <end position="70"/>
    </location>
</feature>
<feature type="transmembrane region" description="Helical" evidence="6">
    <location>
        <begin position="382"/>
        <end position="403"/>
    </location>
</feature>
<dbReference type="GO" id="GO:0005886">
    <property type="term" value="C:plasma membrane"/>
    <property type="evidence" value="ECO:0007669"/>
    <property type="project" value="UniProtKB-SubCell"/>
</dbReference>
<reference evidence="7 8" key="2">
    <citation type="journal article" date="2011" name="Stand. Genomic Sci.">
        <title>Complete genome sequence of Oceanithermus profundus type strain (506).</title>
        <authorList>
            <person name="Pati A."/>
            <person name="Zhang X."/>
            <person name="Lapidus A."/>
            <person name="Nolan M."/>
            <person name="Lucas S."/>
            <person name="Del Rio T.G."/>
            <person name="Tice H."/>
            <person name="Cheng J.F."/>
            <person name="Tapia R."/>
            <person name="Han C."/>
            <person name="Goodwin L."/>
            <person name="Pitluck S."/>
            <person name="Liolios K."/>
            <person name="Pagani I."/>
            <person name="Ivanova N."/>
            <person name="Mavromatis K."/>
            <person name="Chen A."/>
            <person name="Palaniappan K."/>
            <person name="Hauser L."/>
            <person name="Jeffries C.D."/>
            <person name="Brambilla E.M."/>
            <person name="Rohl A."/>
            <person name="Mwirichia R."/>
            <person name="Rohde M."/>
            <person name="Tindall B.J."/>
            <person name="Sikorski J."/>
            <person name="Wirth R."/>
            <person name="Goker M."/>
            <person name="Woyke T."/>
            <person name="Detter J.C."/>
            <person name="Bristow J."/>
            <person name="Eisen J.A."/>
            <person name="Markowitz V."/>
            <person name="Hugenholtz P."/>
            <person name="Kyrpides N.C."/>
            <person name="Klenk H.P."/>
            <person name="Land M."/>
        </authorList>
    </citation>
    <scope>NUCLEOTIDE SEQUENCE [LARGE SCALE GENOMIC DNA]</scope>
    <source>
        <strain evidence="8">DSM 14977 / NBRC 100410 / VKM B-2274 / 506</strain>
    </source>
</reference>
<dbReference type="Pfam" id="PF13520">
    <property type="entry name" value="AA_permease_2"/>
    <property type="match status" value="1"/>
</dbReference>